<dbReference type="SUPFAM" id="SSF53901">
    <property type="entry name" value="Thiolase-like"/>
    <property type="match status" value="1"/>
</dbReference>
<dbReference type="InterPro" id="IPR016039">
    <property type="entry name" value="Thiolase-like"/>
</dbReference>
<keyword evidence="1" id="KW-0808">Transferase</keyword>
<dbReference type="RefSeq" id="WP_326705314.1">
    <property type="nucleotide sequence ID" value="NZ_CP108861.1"/>
</dbReference>
<organism evidence="4 5">
    <name type="scientific">Streptomyces cyaneofuscatus</name>
    <dbReference type="NCBI Taxonomy" id="66883"/>
    <lineage>
        <taxon>Bacteria</taxon>
        <taxon>Bacillati</taxon>
        <taxon>Actinomycetota</taxon>
        <taxon>Actinomycetes</taxon>
        <taxon>Kitasatosporales</taxon>
        <taxon>Streptomycetaceae</taxon>
        <taxon>Streptomyces</taxon>
    </lineage>
</organism>
<evidence type="ECO:0000313" key="5">
    <source>
        <dbReference type="Proteomes" id="UP001356428"/>
    </source>
</evidence>
<evidence type="ECO:0000259" key="3">
    <source>
        <dbReference type="Pfam" id="PF08541"/>
    </source>
</evidence>
<keyword evidence="2" id="KW-0012">Acyltransferase</keyword>
<evidence type="ECO:0000256" key="2">
    <source>
        <dbReference type="ARBA" id="ARBA00023315"/>
    </source>
</evidence>
<reference evidence="4 5" key="1">
    <citation type="submission" date="2022-10" db="EMBL/GenBank/DDBJ databases">
        <title>The complete genomes of actinobacterial strains from the NBC collection.</title>
        <authorList>
            <person name="Joergensen T.S."/>
            <person name="Alvarez Arevalo M."/>
            <person name="Sterndorff E.B."/>
            <person name="Faurdal D."/>
            <person name="Vuksanovic O."/>
            <person name="Mourched A.-S."/>
            <person name="Charusanti P."/>
            <person name="Shaw S."/>
            <person name="Blin K."/>
            <person name="Weber T."/>
        </authorList>
    </citation>
    <scope>NUCLEOTIDE SEQUENCE [LARGE SCALE GENOMIC DNA]</scope>
    <source>
        <strain evidence="4 5">NBC 01792</strain>
    </source>
</reference>
<dbReference type="PANTHER" id="PTHR34069:SF2">
    <property type="entry name" value="BETA-KETOACYL-[ACYL-CARRIER-PROTEIN] SYNTHASE III"/>
    <property type="match status" value="1"/>
</dbReference>
<feature type="domain" description="Beta-ketoacyl-[acyl-carrier-protein] synthase III C-terminal" evidence="3">
    <location>
        <begin position="210"/>
        <end position="296"/>
    </location>
</feature>
<evidence type="ECO:0000313" key="4">
    <source>
        <dbReference type="EMBL" id="WSB08284.1"/>
    </source>
</evidence>
<dbReference type="Gene3D" id="3.40.47.10">
    <property type="match status" value="2"/>
</dbReference>
<dbReference type="PANTHER" id="PTHR34069">
    <property type="entry name" value="3-OXOACYL-[ACYL-CARRIER-PROTEIN] SYNTHASE 3"/>
    <property type="match status" value="1"/>
</dbReference>
<dbReference type="EMBL" id="CP109083">
    <property type="protein sequence ID" value="WSB08284.1"/>
    <property type="molecule type" value="Genomic_DNA"/>
</dbReference>
<evidence type="ECO:0000256" key="1">
    <source>
        <dbReference type="ARBA" id="ARBA00022679"/>
    </source>
</evidence>
<dbReference type="InterPro" id="IPR013747">
    <property type="entry name" value="ACP_syn_III_C"/>
</dbReference>
<sequence length="309" mass="33096">MDRILERAGSSLLERRMFTKFHGLRDSPTLAAGEPMEGLLVGAARDALAGRGAQVILYGHSQSVQDFACGPGFAQRLRGSLGLPEAQVYGISQINCVSVLRAMELARRYHFRSTARTGERVLVLGGDQGSVADAARIVPRVTVAGDAAAAVVVHTPVGDDLPRYRYLAGGALRDGRFHRSLRMTTKELTLFSQSCVGHLSTALREAAAGAGIRLSDIDWFMPDLSSALFWRNFCRETGIAPERICLDLLPEQGHNNGVDALAALQHADHSGRLHAGDRVALVALGPGAYFQVVIVEVEPAAGPEGNGHR</sequence>
<name>A0ABZ1EWE2_9ACTN</name>
<dbReference type="Proteomes" id="UP001356428">
    <property type="component" value="Chromosome"/>
</dbReference>
<protein>
    <submittedName>
        <fullName evidence="4">3-oxoacyl-ACP synthase</fullName>
    </submittedName>
</protein>
<keyword evidence="5" id="KW-1185">Reference proteome</keyword>
<dbReference type="Pfam" id="PF08541">
    <property type="entry name" value="ACP_syn_III_C"/>
    <property type="match status" value="1"/>
</dbReference>
<proteinExistence type="predicted"/>
<accession>A0ABZ1EWE2</accession>
<gene>
    <name evidence="4" type="ORF">OG849_13975</name>
</gene>